<gene>
    <name evidence="1" type="ORF">NQ176_g5234</name>
</gene>
<dbReference type="EMBL" id="JANJQO010000641">
    <property type="protein sequence ID" value="KAJ2975942.1"/>
    <property type="molecule type" value="Genomic_DNA"/>
</dbReference>
<proteinExistence type="predicted"/>
<name>A0ACC1N9K5_9HYPO</name>
<evidence type="ECO:0000313" key="1">
    <source>
        <dbReference type="EMBL" id="KAJ2975942.1"/>
    </source>
</evidence>
<sequence>MIPVYWRIYKENFDCLAKILHVPTTEILISSAASGIDNIVPSTETLLFAIYFAAVVAIPPEECLQTLGHPKGELFSHYSFAVQKSFEQVSILETHEFIVLQAFTIYLIAVQFHCSSKRLSTLTAVLVRLAQGAGIHCDGSRFGQSPFETEMRRRLWWHIRLIDARASEEAGCDATIRPGSSSTAMPLNINDVDLTPAMTVIPASRMECTDMTFSLLRFEAILAFEAISQCGKLGLAETIDCTTRSIMRYQNCIRELVPIQPGQTNPFYWYTAIVSRIILNQLWLVAYYPYLQVNSYDCVSSATRDDLFSTAIYIMQSQLLLYNGTPTRRWSWLCATQPPWHAMTYILTELCKRKHGCRVEAAWNTIDSVLEHDPETDDGVRQETSFTFSASSRLGKLWENDFRPLNELLASARAAKANADTCSAI</sequence>
<evidence type="ECO:0000313" key="2">
    <source>
        <dbReference type="Proteomes" id="UP001143910"/>
    </source>
</evidence>
<reference evidence="1" key="1">
    <citation type="submission" date="2022-08" db="EMBL/GenBank/DDBJ databases">
        <title>Genome Sequence of Lecanicillium fungicola.</title>
        <authorList>
            <person name="Buettner E."/>
        </authorList>
    </citation>
    <scope>NUCLEOTIDE SEQUENCE</scope>
    <source>
        <strain evidence="1">Babe33</strain>
    </source>
</reference>
<keyword evidence="2" id="KW-1185">Reference proteome</keyword>
<comment type="caution">
    <text evidence="1">The sequence shown here is derived from an EMBL/GenBank/DDBJ whole genome shotgun (WGS) entry which is preliminary data.</text>
</comment>
<dbReference type="Proteomes" id="UP001143910">
    <property type="component" value="Unassembled WGS sequence"/>
</dbReference>
<organism evidence="1 2">
    <name type="scientific">Zarea fungicola</name>
    <dbReference type="NCBI Taxonomy" id="93591"/>
    <lineage>
        <taxon>Eukaryota</taxon>
        <taxon>Fungi</taxon>
        <taxon>Dikarya</taxon>
        <taxon>Ascomycota</taxon>
        <taxon>Pezizomycotina</taxon>
        <taxon>Sordariomycetes</taxon>
        <taxon>Hypocreomycetidae</taxon>
        <taxon>Hypocreales</taxon>
        <taxon>Cordycipitaceae</taxon>
        <taxon>Zarea</taxon>
    </lineage>
</organism>
<protein>
    <submittedName>
        <fullName evidence="1">Uncharacterized protein</fullName>
    </submittedName>
</protein>
<accession>A0ACC1N9K5</accession>